<evidence type="ECO:0000256" key="1">
    <source>
        <dbReference type="ARBA" id="ARBA00001947"/>
    </source>
</evidence>
<dbReference type="Pfam" id="PF08240">
    <property type="entry name" value="ADH_N"/>
    <property type="match status" value="1"/>
</dbReference>
<feature type="domain" description="Enoyl reductase (ER)" evidence="8">
    <location>
        <begin position="27"/>
        <end position="360"/>
    </location>
</feature>
<evidence type="ECO:0000256" key="6">
    <source>
        <dbReference type="ARBA" id="ARBA00023002"/>
    </source>
</evidence>
<dbReference type="SUPFAM" id="SSF50129">
    <property type="entry name" value="GroES-like"/>
    <property type="match status" value="1"/>
</dbReference>
<dbReference type="PANTHER" id="PTHR42940:SF8">
    <property type="entry name" value="VACUOLAR PROTEIN SORTING-ASSOCIATED PROTEIN 11"/>
    <property type="match status" value="1"/>
</dbReference>
<evidence type="ECO:0000256" key="2">
    <source>
        <dbReference type="ARBA" id="ARBA00008072"/>
    </source>
</evidence>
<dbReference type="RefSeq" id="WP_140480244.1">
    <property type="nucleotide sequence ID" value="NZ_CP041090.2"/>
</dbReference>
<dbReference type="InterPro" id="IPR013154">
    <property type="entry name" value="ADH-like_N"/>
</dbReference>
<sequence length="366" mass="38467">MEDHFWLARRKLGAGPAMRAVVVENTGPPSVLRVTDVVAREPGPREIRIAVDACGVCFHDVVVRNGTFRRGVRMPVVLGHEVAGVIEKLGSEVRGLVPGDRVATTTYSHVCGCCRHCRGGHETSCSERVFLGDAGLNGGYAELVCVDADAAVRVPAGIALEQACIAACTIGTELNAIRDVGRVRIGERVLVTGAGGGLGLHGVQLSRLAGAFTIAATTSPAKAARIREAGADEVIIVERGVDFSGEVRRLTDERGVDAVIDNVGTPVFPSVRRSVAEDGRIVLVGQLTGDFIPINPAQLFLRNISILTAKGVSRAQLADSLDLVARRRVTAVVDDVFGLDGAAEAHELVEAGRSTGRLVLAPTKAN</sequence>
<dbReference type="PROSITE" id="PS00059">
    <property type="entry name" value="ADH_ZINC"/>
    <property type="match status" value="1"/>
</dbReference>
<evidence type="ECO:0000259" key="8">
    <source>
        <dbReference type="SMART" id="SM00829"/>
    </source>
</evidence>
<evidence type="ECO:0000256" key="7">
    <source>
        <dbReference type="RuleBase" id="RU361277"/>
    </source>
</evidence>
<dbReference type="Gene3D" id="3.90.180.10">
    <property type="entry name" value="Medium-chain alcohol dehydrogenases, catalytic domain"/>
    <property type="match status" value="1"/>
</dbReference>
<dbReference type="InterPro" id="IPR013149">
    <property type="entry name" value="ADH-like_C"/>
</dbReference>
<evidence type="ECO:0000313" key="9">
    <source>
        <dbReference type="EMBL" id="QDF38796.1"/>
    </source>
</evidence>
<keyword evidence="4 7" id="KW-0479">Metal-binding</keyword>
<organism evidence="9 10">
    <name type="scientific">Bradyrhizobium symbiodeficiens</name>
    <dbReference type="NCBI Taxonomy" id="1404367"/>
    <lineage>
        <taxon>Bacteria</taxon>
        <taxon>Pseudomonadati</taxon>
        <taxon>Pseudomonadota</taxon>
        <taxon>Alphaproteobacteria</taxon>
        <taxon>Hyphomicrobiales</taxon>
        <taxon>Nitrobacteraceae</taxon>
        <taxon>Bradyrhizobium</taxon>
    </lineage>
</organism>
<evidence type="ECO:0000256" key="5">
    <source>
        <dbReference type="ARBA" id="ARBA00022833"/>
    </source>
</evidence>
<dbReference type="EMBL" id="CP041090">
    <property type="protein sequence ID" value="QDF38796.1"/>
    <property type="molecule type" value="Genomic_DNA"/>
</dbReference>
<reference evidence="9 10" key="2">
    <citation type="journal article" date="2020" name="Int. J. Syst. Evol. Microbiol.">
        <title>Description and complete genome sequences of Bradyrhizobium symbiodeficiens sp. nov., a non-symbiotic bacterium associated with legumes native to Canada.</title>
        <authorList>
            <person name="Bromfield E.S.P."/>
            <person name="Cloutier S."/>
            <person name="Nguyen H.D.T."/>
        </authorList>
    </citation>
    <scope>NUCLEOTIDE SEQUENCE [LARGE SCALE GENOMIC DNA]</scope>
    <source>
        <strain evidence="9 10">65S1MB</strain>
    </source>
</reference>
<proteinExistence type="inferred from homology"/>
<dbReference type="InterPro" id="IPR002328">
    <property type="entry name" value="ADH_Zn_CS"/>
</dbReference>
<evidence type="ECO:0000256" key="3">
    <source>
        <dbReference type="ARBA" id="ARBA00013190"/>
    </source>
</evidence>
<name>A0ABX5W809_9BRAD</name>
<evidence type="ECO:0000313" key="10">
    <source>
        <dbReference type="Proteomes" id="UP000319298"/>
    </source>
</evidence>
<gene>
    <name evidence="9" type="ORF">FJN17_15205</name>
</gene>
<dbReference type="InterPro" id="IPR002364">
    <property type="entry name" value="Quin_OxRdtase/zeta-crystal_CS"/>
</dbReference>
<comment type="cofactor">
    <cofactor evidence="1 7">
        <name>Zn(2+)</name>
        <dbReference type="ChEBI" id="CHEBI:29105"/>
    </cofactor>
</comment>
<evidence type="ECO:0000256" key="4">
    <source>
        <dbReference type="ARBA" id="ARBA00022723"/>
    </source>
</evidence>
<dbReference type="InterPro" id="IPR020843">
    <property type="entry name" value="ER"/>
</dbReference>
<accession>A0ABX5W809</accession>
<reference evidence="10" key="1">
    <citation type="submission" date="2019-06" db="EMBL/GenBank/DDBJ databases">
        <title>Whole-Genome Sequence of Bradyrhizobium sp. 3 Strain 65S1MB.</title>
        <authorList>
            <person name="Bromfield E.S.P."/>
            <person name="Cloutier S."/>
            <person name="Nguyen H.D.T."/>
        </authorList>
    </citation>
    <scope>NUCLEOTIDE SEQUENCE [LARGE SCALE GENOMIC DNA]</scope>
    <source>
        <strain evidence="10">65S1MB</strain>
    </source>
</reference>
<protein>
    <recommendedName>
        <fullName evidence="3">alcohol dehydrogenase</fullName>
        <ecNumber evidence="3">1.1.1.1</ecNumber>
    </recommendedName>
</protein>
<comment type="similarity">
    <text evidence="2 7">Belongs to the zinc-containing alcohol dehydrogenase family.</text>
</comment>
<keyword evidence="10" id="KW-1185">Reference proteome</keyword>
<dbReference type="InterPro" id="IPR011032">
    <property type="entry name" value="GroES-like_sf"/>
</dbReference>
<dbReference type="SUPFAM" id="SSF51735">
    <property type="entry name" value="NAD(P)-binding Rossmann-fold domains"/>
    <property type="match status" value="1"/>
</dbReference>
<dbReference type="EC" id="1.1.1.1" evidence="3"/>
<dbReference type="Pfam" id="PF00107">
    <property type="entry name" value="ADH_zinc_N"/>
    <property type="match status" value="1"/>
</dbReference>
<dbReference type="PROSITE" id="PS01162">
    <property type="entry name" value="QOR_ZETA_CRYSTAL"/>
    <property type="match status" value="1"/>
</dbReference>
<dbReference type="InterPro" id="IPR036291">
    <property type="entry name" value="NAD(P)-bd_dom_sf"/>
</dbReference>
<dbReference type="SMART" id="SM00829">
    <property type="entry name" value="PKS_ER"/>
    <property type="match status" value="1"/>
</dbReference>
<dbReference type="PANTHER" id="PTHR42940">
    <property type="entry name" value="ALCOHOL DEHYDROGENASE 1-RELATED"/>
    <property type="match status" value="1"/>
</dbReference>
<keyword evidence="5 7" id="KW-0862">Zinc</keyword>
<keyword evidence="6" id="KW-0560">Oxidoreductase</keyword>
<dbReference type="Proteomes" id="UP000319298">
    <property type="component" value="Chromosome"/>
</dbReference>